<sequence length="342" mass="37428">MATQLALFVESAVNKWKTLPVTVVDLTGRTIVITGSNVGLGLEAAKRFYAMNPARLILAVRTLDKGEDARRAIIDSGKKEGPPGSVREATQVDVWSLDLCNFDSVRAFAAKCEKELSRIDILLENAAIMSPRWTVTKDGWESDLQTNVLSTFLLAALLTPIIAKTSKLPVPVSGSMLKPHIVIVGSDSHYIAPFRVRNEPNILAALNDRTHYFQNDRYADTKAIDVLITQQLAKSPALKDVVVCSVNPGFCRSELMREWPTVVRAIVYAILARTTEEGSKTYTWASLTNDIPAGSYTSSCVVTPTGGVVAGDTGERIRAQLWNEIITVLIKEAPEVEGVLRF</sequence>
<dbReference type="HOGENOM" id="CLU_010194_44_4_1"/>
<organism evidence="2 3">
    <name type="scientific">Serendipita vermifera MAFF 305830</name>
    <dbReference type="NCBI Taxonomy" id="933852"/>
    <lineage>
        <taxon>Eukaryota</taxon>
        <taxon>Fungi</taxon>
        <taxon>Dikarya</taxon>
        <taxon>Basidiomycota</taxon>
        <taxon>Agaricomycotina</taxon>
        <taxon>Agaricomycetes</taxon>
        <taxon>Sebacinales</taxon>
        <taxon>Serendipitaceae</taxon>
        <taxon>Serendipita</taxon>
    </lineage>
</organism>
<proteinExistence type="predicted"/>
<dbReference type="InterPro" id="IPR036291">
    <property type="entry name" value="NAD(P)-bd_dom_sf"/>
</dbReference>
<evidence type="ECO:0000313" key="3">
    <source>
        <dbReference type="Proteomes" id="UP000054097"/>
    </source>
</evidence>
<evidence type="ECO:0000256" key="1">
    <source>
        <dbReference type="ARBA" id="ARBA00023002"/>
    </source>
</evidence>
<reference evidence="3" key="2">
    <citation type="submission" date="2015-01" db="EMBL/GenBank/DDBJ databases">
        <title>Evolutionary Origins and Diversification of the Mycorrhizal Mutualists.</title>
        <authorList>
            <consortium name="DOE Joint Genome Institute"/>
            <consortium name="Mycorrhizal Genomics Consortium"/>
            <person name="Kohler A."/>
            <person name="Kuo A."/>
            <person name="Nagy L.G."/>
            <person name="Floudas D."/>
            <person name="Copeland A."/>
            <person name="Barry K.W."/>
            <person name="Cichocki N."/>
            <person name="Veneault-Fourrey C."/>
            <person name="LaButti K."/>
            <person name="Lindquist E.A."/>
            <person name="Lipzen A."/>
            <person name="Lundell T."/>
            <person name="Morin E."/>
            <person name="Murat C."/>
            <person name="Riley R."/>
            <person name="Ohm R."/>
            <person name="Sun H."/>
            <person name="Tunlid A."/>
            <person name="Henrissat B."/>
            <person name="Grigoriev I.V."/>
            <person name="Hibbett D.S."/>
            <person name="Martin F."/>
        </authorList>
    </citation>
    <scope>NUCLEOTIDE SEQUENCE [LARGE SCALE GENOMIC DNA]</scope>
    <source>
        <strain evidence="3">MAFF 305830</strain>
    </source>
</reference>
<dbReference type="EMBL" id="KN824339">
    <property type="protein sequence ID" value="KIM23305.1"/>
    <property type="molecule type" value="Genomic_DNA"/>
</dbReference>
<protein>
    <recommendedName>
        <fullName evidence="4">Ketoreductase (KR) domain-containing protein</fullName>
    </recommendedName>
</protein>
<dbReference type="PRINTS" id="PR00081">
    <property type="entry name" value="GDHRDH"/>
</dbReference>
<dbReference type="SUPFAM" id="SSF51735">
    <property type="entry name" value="NAD(P)-binding Rossmann-fold domains"/>
    <property type="match status" value="1"/>
</dbReference>
<gene>
    <name evidence="2" type="ORF">M408DRAFT_321149</name>
</gene>
<reference evidence="2 3" key="1">
    <citation type="submission" date="2014-04" db="EMBL/GenBank/DDBJ databases">
        <authorList>
            <consortium name="DOE Joint Genome Institute"/>
            <person name="Kuo A."/>
            <person name="Zuccaro A."/>
            <person name="Kohler A."/>
            <person name="Nagy L.G."/>
            <person name="Floudas D."/>
            <person name="Copeland A."/>
            <person name="Barry K.W."/>
            <person name="Cichocki N."/>
            <person name="Veneault-Fourrey C."/>
            <person name="LaButti K."/>
            <person name="Lindquist E.A."/>
            <person name="Lipzen A."/>
            <person name="Lundell T."/>
            <person name="Morin E."/>
            <person name="Murat C."/>
            <person name="Sun H."/>
            <person name="Tunlid A."/>
            <person name="Henrissat B."/>
            <person name="Grigoriev I.V."/>
            <person name="Hibbett D.S."/>
            <person name="Martin F."/>
            <person name="Nordberg H.P."/>
            <person name="Cantor M.N."/>
            <person name="Hua S.X."/>
        </authorList>
    </citation>
    <scope>NUCLEOTIDE SEQUENCE [LARGE SCALE GENOMIC DNA]</scope>
    <source>
        <strain evidence="2 3">MAFF 305830</strain>
    </source>
</reference>
<dbReference type="PANTHER" id="PTHR43157:SF31">
    <property type="entry name" value="PHOSPHATIDYLINOSITOL-GLYCAN BIOSYNTHESIS CLASS F PROTEIN"/>
    <property type="match status" value="1"/>
</dbReference>
<dbReference type="PANTHER" id="PTHR43157">
    <property type="entry name" value="PHOSPHATIDYLINOSITOL-GLYCAN BIOSYNTHESIS CLASS F PROTEIN-RELATED"/>
    <property type="match status" value="1"/>
</dbReference>
<accession>A0A0C3AF75</accession>
<dbReference type="OrthoDB" id="542013at2759"/>
<dbReference type="InterPro" id="IPR002347">
    <property type="entry name" value="SDR_fam"/>
</dbReference>
<evidence type="ECO:0000313" key="2">
    <source>
        <dbReference type="EMBL" id="KIM23305.1"/>
    </source>
</evidence>
<dbReference type="Pfam" id="PF00106">
    <property type="entry name" value="adh_short"/>
    <property type="match status" value="1"/>
</dbReference>
<keyword evidence="1" id="KW-0560">Oxidoreductase</keyword>
<dbReference type="AlphaFoldDB" id="A0A0C3AF75"/>
<keyword evidence="3" id="KW-1185">Reference proteome</keyword>
<dbReference type="STRING" id="933852.A0A0C3AF75"/>
<dbReference type="Gene3D" id="3.40.50.720">
    <property type="entry name" value="NAD(P)-binding Rossmann-like Domain"/>
    <property type="match status" value="1"/>
</dbReference>
<name>A0A0C3AF75_SERVB</name>
<evidence type="ECO:0008006" key="4">
    <source>
        <dbReference type="Google" id="ProtNLM"/>
    </source>
</evidence>
<dbReference type="GO" id="GO:0016491">
    <property type="term" value="F:oxidoreductase activity"/>
    <property type="evidence" value="ECO:0007669"/>
    <property type="project" value="UniProtKB-KW"/>
</dbReference>
<dbReference type="Proteomes" id="UP000054097">
    <property type="component" value="Unassembled WGS sequence"/>
</dbReference>